<dbReference type="Proteomes" id="UP001550210">
    <property type="component" value="Unassembled WGS sequence"/>
</dbReference>
<dbReference type="EMBL" id="JBEXPZ010000043">
    <property type="protein sequence ID" value="MET9848743.1"/>
    <property type="molecule type" value="Genomic_DNA"/>
</dbReference>
<feature type="signal peptide" evidence="1">
    <location>
        <begin position="1"/>
        <end position="34"/>
    </location>
</feature>
<organism evidence="2 3">
    <name type="scientific">Streptomyces ossamyceticus</name>
    <dbReference type="NCBI Taxonomy" id="249581"/>
    <lineage>
        <taxon>Bacteria</taxon>
        <taxon>Bacillati</taxon>
        <taxon>Actinomycetota</taxon>
        <taxon>Actinomycetes</taxon>
        <taxon>Kitasatosporales</taxon>
        <taxon>Streptomycetaceae</taxon>
        <taxon>Streptomyces</taxon>
    </lineage>
</organism>
<keyword evidence="3" id="KW-1185">Reference proteome</keyword>
<evidence type="ECO:0000256" key="1">
    <source>
        <dbReference type="SAM" id="SignalP"/>
    </source>
</evidence>
<evidence type="ECO:0000313" key="3">
    <source>
        <dbReference type="Proteomes" id="UP001550210"/>
    </source>
</evidence>
<dbReference type="SUPFAM" id="SSF89392">
    <property type="entry name" value="Prokaryotic lipoproteins and lipoprotein localization factors"/>
    <property type="match status" value="1"/>
</dbReference>
<feature type="chain" id="PRO_5046357459" description="Lipoprotein" evidence="1">
    <location>
        <begin position="35"/>
        <end position="304"/>
    </location>
</feature>
<dbReference type="InterPro" id="IPR029046">
    <property type="entry name" value="LolA/LolB/LppX"/>
</dbReference>
<evidence type="ECO:0008006" key="4">
    <source>
        <dbReference type="Google" id="ProtNLM"/>
    </source>
</evidence>
<reference evidence="2 3" key="1">
    <citation type="submission" date="2024-06" db="EMBL/GenBank/DDBJ databases">
        <title>The Natural Products Discovery Center: Release of the First 8490 Sequenced Strains for Exploring Actinobacteria Biosynthetic Diversity.</title>
        <authorList>
            <person name="Kalkreuter E."/>
            <person name="Kautsar S.A."/>
            <person name="Yang D."/>
            <person name="Bader C.D."/>
            <person name="Teijaro C.N."/>
            <person name="Fluegel L."/>
            <person name="Davis C.M."/>
            <person name="Simpson J.R."/>
            <person name="Lauterbach L."/>
            <person name="Steele A.D."/>
            <person name="Gui C."/>
            <person name="Meng S."/>
            <person name="Li G."/>
            <person name="Viehrig K."/>
            <person name="Ye F."/>
            <person name="Su P."/>
            <person name="Kiefer A.F."/>
            <person name="Nichols A."/>
            <person name="Cepeda A.J."/>
            <person name="Yan W."/>
            <person name="Fan B."/>
            <person name="Jiang Y."/>
            <person name="Adhikari A."/>
            <person name="Zheng C.-J."/>
            <person name="Schuster L."/>
            <person name="Cowan T.M."/>
            <person name="Smanski M.J."/>
            <person name="Chevrette M.G."/>
            <person name="De Carvalho L.P.S."/>
            <person name="Shen B."/>
        </authorList>
    </citation>
    <scope>NUCLEOTIDE SEQUENCE [LARGE SCALE GENOMIC DNA]</scope>
    <source>
        <strain evidence="2 3">NPDC006434</strain>
    </source>
</reference>
<dbReference type="Gene3D" id="2.50.20.20">
    <property type="match status" value="1"/>
</dbReference>
<protein>
    <recommendedName>
        <fullName evidence="4">Lipoprotein</fullName>
    </recommendedName>
</protein>
<evidence type="ECO:0000313" key="2">
    <source>
        <dbReference type="EMBL" id="MET9848743.1"/>
    </source>
</evidence>
<proteinExistence type="predicted"/>
<gene>
    <name evidence="2" type="ORF">ABZZ21_30215</name>
</gene>
<accession>A0ABV2V4J1</accession>
<keyword evidence="1" id="KW-0732">Signal</keyword>
<comment type="caution">
    <text evidence="2">The sequence shown here is derived from an EMBL/GenBank/DDBJ whole genome shotgun (WGS) entry which is preliminary data.</text>
</comment>
<dbReference type="RefSeq" id="WP_355400811.1">
    <property type="nucleotide sequence ID" value="NZ_JBEXPZ010000043.1"/>
</dbReference>
<sequence length="304" mass="32028">MRFSTAGSVRRRRAAAATVVAAALLGGTSGCGTASDTAAEADLTPAQSVSRAARTTLGLTSLRYRVTGTLPGHGRVRAEASMGVRPSVMRMKITGLGKTEDKPLQIRFAGGAMYAEGDTAALGDTVGKRWLKAEPAVWGRGAAYNQTYRVVPRQLEGSPLVQSTILSGAEDIREAGSGTVDGTPTTHYRGEVTGKGLRAYQSAAKGKKAHKLRTDCFDQFMALGLKVGSALTMDLWVDEDGRAKQFRMRGRTNSLDGKGRWVDTGPLDMTVTFLDLNPSVTVEPPAAGDTVDLAELVDGAAPRG</sequence>
<dbReference type="PROSITE" id="PS51257">
    <property type="entry name" value="PROKAR_LIPOPROTEIN"/>
    <property type="match status" value="1"/>
</dbReference>
<name>A0ABV2V4J1_9ACTN</name>